<feature type="region of interest" description="Disordered" evidence="1">
    <location>
        <begin position="1"/>
        <end position="24"/>
    </location>
</feature>
<proteinExistence type="predicted"/>
<organism evidence="2 3">
    <name type="scientific">Lactuca saligna</name>
    <name type="common">Willowleaf lettuce</name>
    <dbReference type="NCBI Taxonomy" id="75948"/>
    <lineage>
        <taxon>Eukaryota</taxon>
        <taxon>Viridiplantae</taxon>
        <taxon>Streptophyta</taxon>
        <taxon>Embryophyta</taxon>
        <taxon>Tracheophyta</taxon>
        <taxon>Spermatophyta</taxon>
        <taxon>Magnoliopsida</taxon>
        <taxon>eudicotyledons</taxon>
        <taxon>Gunneridae</taxon>
        <taxon>Pentapetalae</taxon>
        <taxon>asterids</taxon>
        <taxon>campanulids</taxon>
        <taxon>Asterales</taxon>
        <taxon>Asteraceae</taxon>
        <taxon>Cichorioideae</taxon>
        <taxon>Cichorieae</taxon>
        <taxon>Lactucinae</taxon>
        <taxon>Lactuca</taxon>
    </lineage>
</organism>
<dbReference type="AlphaFoldDB" id="A0AA36E7N9"/>
<evidence type="ECO:0000256" key="1">
    <source>
        <dbReference type="SAM" id="MobiDB-lite"/>
    </source>
</evidence>
<reference evidence="2" key="1">
    <citation type="submission" date="2023-04" db="EMBL/GenBank/DDBJ databases">
        <authorList>
            <person name="Vijverberg K."/>
            <person name="Xiong W."/>
            <person name="Schranz E."/>
        </authorList>
    </citation>
    <scope>NUCLEOTIDE SEQUENCE</scope>
</reference>
<dbReference type="EMBL" id="OX465081">
    <property type="protein sequence ID" value="CAI9285478.1"/>
    <property type="molecule type" value="Genomic_DNA"/>
</dbReference>
<accession>A0AA36E7N9</accession>
<name>A0AA36E7N9_LACSI</name>
<gene>
    <name evidence="2" type="ORF">LSALG_LOCUS24943</name>
</gene>
<evidence type="ECO:0000313" key="3">
    <source>
        <dbReference type="Proteomes" id="UP001177003"/>
    </source>
</evidence>
<keyword evidence="3" id="KW-1185">Reference proteome</keyword>
<evidence type="ECO:0000313" key="2">
    <source>
        <dbReference type="EMBL" id="CAI9285478.1"/>
    </source>
</evidence>
<dbReference type="Proteomes" id="UP001177003">
    <property type="component" value="Chromosome 5"/>
</dbReference>
<sequence>MEWMHQYMQDTGLLPSEDEEEENEKPYKLHKIRRIFHSCAFTESHKLSCATLKLDNDVVQWWEALDSVVPEATLRFMTSDAFSQRLQERFCPLGKNYCPTKEKLVEHYVEGLLAEYRATMRRGGERVILNPPRRRRYFLGERRQFGFLWEMRFPNLKVIIGGSDQKTEKENSLAHAFQMIVEEGIHDE</sequence>
<protein>
    <submittedName>
        <fullName evidence="2">Uncharacterized protein</fullName>
    </submittedName>
</protein>